<dbReference type="Proteomes" id="UP000270678">
    <property type="component" value="Chromosome"/>
</dbReference>
<gene>
    <name evidence="1" type="ORF">EI981_21225</name>
</gene>
<dbReference type="OrthoDB" id="2628517at2"/>
<dbReference type="AlphaFoldDB" id="A0A3S9V2F1"/>
<protein>
    <recommendedName>
        <fullName evidence="3">Flagellar protein</fullName>
    </recommendedName>
</protein>
<dbReference type="EMBL" id="CP034346">
    <property type="protein sequence ID" value="AZS16734.1"/>
    <property type="molecule type" value="Genomic_DNA"/>
</dbReference>
<reference evidence="2" key="1">
    <citation type="submission" date="2018-12" db="EMBL/GenBank/DDBJ databases">
        <title>Complete genome sequence of Paenibacillus sp. MBLB1234.</title>
        <authorList>
            <person name="Nam Y.-D."/>
            <person name="Kang J."/>
            <person name="Chung W.-H."/>
            <person name="Park Y.S."/>
        </authorList>
    </citation>
    <scope>NUCLEOTIDE SEQUENCE [LARGE SCALE GENOMIC DNA]</scope>
    <source>
        <strain evidence="2">MBLB1234</strain>
    </source>
</reference>
<sequence length="78" mass="8802">MGNYQICDFCGNLSERRSRKMCPSCEDAYFKIRSIAEVKPDMMVIDISRQTGISVSKIIAFAQKGFFILKEGTIEGLD</sequence>
<name>A0A3S9V2F1_9BACL</name>
<dbReference type="RefSeq" id="WP_127001631.1">
    <property type="nucleotide sequence ID" value="NZ_CP034346.1"/>
</dbReference>
<keyword evidence="2" id="KW-1185">Reference proteome</keyword>
<dbReference type="KEGG" id="plut:EI981_21225"/>
<evidence type="ECO:0000313" key="1">
    <source>
        <dbReference type="EMBL" id="AZS16734.1"/>
    </source>
</evidence>
<proteinExistence type="predicted"/>
<evidence type="ECO:0000313" key="2">
    <source>
        <dbReference type="Proteomes" id="UP000270678"/>
    </source>
</evidence>
<evidence type="ECO:0008006" key="3">
    <source>
        <dbReference type="Google" id="ProtNLM"/>
    </source>
</evidence>
<accession>A0A3S9V2F1</accession>
<organism evidence="1 2">
    <name type="scientific">Paenibacillus lutimineralis</name>
    <dbReference type="NCBI Taxonomy" id="2707005"/>
    <lineage>
        <taxon>Bacteria</taxon>
        <taxon>Bacillati</taxon>
        <taxon>Bacillota</taxon>
        <taxon>Bacilli</taxon>
        <taxon>Bacillales</taxon>
        <taxon>Paenibacillaceae</taxon>
        <taxon>Paenibacillus</taxon>
    </lineage>
</organism>